<dbReference type="AlphaFoldDB" id="A0AA49GKZ8"/>
<evidence type="ECO:0000256" key="6">
    <source>
        <dbReference type="SAM" id="Phobius"/>
    </source>
</evidence>
<dbReference type="Gene3D" id="3.30.450.40">
    <property type="match status" value="1"/>
</dbReference>
<evidence type="ECO:0000256" key="5">
    <source>
        <dbReference type="SAM" id="Coils"/>
    </source>
</evidence>
<feature type="coiled-coil region" evidence="5">
    <location>
        <begin position="491"/>
        <end position="546"/>
    </location>
</feature>
<keyword evidence="2 6" id="KW-0812">Transmembrane</keyword>
<dbReference type="InterPro" id="IPR003018">
    <property type="entry name" value="GAF"/>
</dbReference>
<reference evidence="8" key="1">
    <citation type="journal article" date="2023" name="Comput. Struct. Biotechnol. J.">
        <title>Discovery of a novel marine Bacteroidetes with a rich repertoire of carbohydrate-active enzymes.</title>
        <authorList>
            <person name="Chen B."/>
            <person name="Liu G."/>
            <person name="Chen Q."/>
            <person name="Wang H."/>
            <person name="Liu L."/>
            <person name="Tang K."/>
        </authorList>
    </citation>
    <scope>NUCLEOTIDE SEQUENCE</scope>
    <source>
        <strain evidence="8">TK19036</strain>
    </source>
</reference>
<protein>
    <submittedName>
        <fullName evidence="8">Type IV pili methyl-accepting chemotaxis transducer N-terminal domain-containing protein</fullName>
    </submittedName>
</protein>
<feature type="domain" description="HAMP" evidence="7">
    <location>
        <begin position="226"/>
        <end position="278"/>
    </location>
</feature>
<feature type="transmembrane region" description="Helical" evidence="6">
    <location>
        <begin position="204"/>
        <end position="224"/>
    </location>
</feature>
<comment type="subcellular location">
    <subcellularLocation>
        <location evidence="1">Membrane</location>
        <topology evidence="1">Multi-pass membrane protein</topology>
    </subcellularLocation>
</comment>
<keyword evidence="5" id="KW-0175">Coiled coil</keyword>
<dbReference type="SMART" id="SM00304">
    <property type="entry name" value="HAMP"/>
    <property type="match status" value="1"/>
</dbReference>
<dbReference type="Gene3D" id="6.10.340.10">
    <property type="match status" value="1"/>
</dbReference>
<proteinExistence type="predicted"/>
<dbReference type="Pfam" id="PF00672">
    <property type="entry name" value="HAMP"/>
    <property type="match status" value="1"/>
</dbReference>
<dbReference type="EMBL" id="CP120682">
    <property type="protein sequence ID" value="WKN35313.1"/>
    <property type="molecule type" value="Genomic_DNA"/>
</dbReference>
<dbReference type="GO" id="GO:0007165">
    <property type="term" value="P:signal transduction"/>
    <property type="evidence" value="ECO:0007669"/>
    <property type="project" value="InterPro"/>
</dbReference>
<keyword evidence="4 6" id="KW-0472">Membrane</keyword>
<keyword evidence="3 6" id="KW-1133">Transmembrane helix</keyword>
<accession>A0AA49GKZ8</accession>
<dbReference type="SMART" id="SM00065">
    <property type="entry name" value="GAF"/>
    <property type="match status" value="1"/>
</dbReference>
<dbReference type="InterPro" id="IPR029095">
    <property type="entry name" value="NarX-like_N"/>
</dbReference>
<organism evidence="8">
    <name type="scientific">Roseihalotalea indica</name>
    <dbReference type="NCBI Taxonomy" id="2867963"/>
    <lineage>
        <taxon>Bacteria</taxon>
        <taxon>Pseudomonadati</taxon>
        <taxon>Bacteroidota</taxon>
        <taxon>Cytophagia</taxon>
        <taxon>Cytophagales</taxon>
        <taxon>Catalimonadaceae</taxon>
        <taxon>Roseihalotalea</taxon>
    </lineage>
</organism>
<dbReference type="InterPro" id="IPR003660">
    <property type="entry name" value="HAMP_dom"/>
</dbReference>
<evidence type="ECO:0000256" key="1">
    <source>
        <dbReference type="ARBA" id="ARBA00004141"/>
    </source>
</evidence>
<reference evidence="8" key="2">
    <citation type="journal article" date="2024" name="Antonie Van Leeuwenhoek">
        <title>Roseihalotalea indica gen. nov., sp. nov., a halophilic Bacteroidetes from mesopelagic Southwest Indian Ocean with higher carbohydrate metabolic potential.</title>
        <authorList>
            <person name="Chen B."/>
            <person name="Zhang M."/>
            <person name="Lin D."/>
            <person name="Ye J."/>
            <person name="Tang K."/>
        </authorList>
    </citation>
    <scope>NUCLEOTIDE SEQUENCE</scope>
    <source>
        <strain evidence="8">TK19036</strain>
    </source>
</reference>
<name>A0AA49GKZ8_9BACT</name>
<dbReference type="Pfam" id="PF13675">
    <property type="entry name" value="PilJ"/>
    <property type="match status" value="1"/>
</dbReference>
<sequence>MRKLSIRKFMLVMLGGFLILATINYAVIQYFQNQQKNDTAVVNAAGRNRMLSQQVAFFSEQVAKGDTTQRKKLQQTIDLHNISLNALKTGGVASGIAHDEPLPHTPTSILSTLLHAESLWEKYKMHAETIVNENTTIDSVLYRASLGIDGQVVHIPYKIHLPNPTLRQSLTYIESNASELLQRNDALVKRYVAANKEKQKMLDLGLILLLLVNISLIIGAIRFLHTHFVAPLRLIENGTAQLAAGSIDQSISYQADNEIGRAIQNIKILSENLKRAASFAQKVGKGEFNTQYSSVSELDILGTSLIAMRDQLAEAAHKDYIRTWITTGLAKFAELTRTYQQNTTEMAQEALSALIVYLDANQGAFYIVDEEGDESYLTLIALHAWGRKKYRQLQFEKGEGIAGQVWQEEQYIYLKEIPEDYIAITSGLGKAKPKTLLVVPLKINNETLGVLEIASFREYKEYEIKFTIQATEVIASALSVIRTSDLTQAYLVKAREQAEELRSQEEEMRQNMEELSATQEEMFRKEKEYIRQIGELKQQLKEAKIED</sequence>
<dbReference type="PROSITE" id="PS50885">
    <property type="entry name" value="HAMP"/>
    <property type="match status" value="1"/>
</dbReference>
<evidence type="ECO:0000313" key="8">
    <source>
        <dbReference type="EMBL" id="WKN35313.1"/>
    </source>
</evidence>
<evidence type="ECO:0000256" key="3">
    <source>
        <dbReference type="ARBA" id="ARBA00022989"/>
    </source>
</evidence>
<dbReference type="InterPro" id="IPR029016">
    <property type="entry name" value="GAF-like_dom_sf"/>
</dbReference>
<evidence type="ECO:0000259" key="7">
    <source>
        <dbReference type="PROSITE" id="PS50885"/>
    </source>
</evidence>
<evidence type="ECO:0000256" key="4">
    <source>
        <dbReference type="ARBA" id="ARBA00023136"/>
    </source>
</evidence>
<dbReference type="Pfam" id="PF13185">
    <property type="entry name" value="GAF_2"/>
    <property type="match status" value="1"/>
</dbReference>
<gene>
    <name evidence="8" type="ORF">K4G66_23325</name>
</gene>
<evidence type="ECO:0000256" key="2">
    <source>
        <dbReference type="ARBA" id="ARBA00022692"/>
    </source>
</evidence>
<dbReference type="GO" id="GO:0016020">
    <property type="term" value="C:membrane"/>
    <property type="evidence" value="ECO:0007669"/>
    <property type="project" value="UniProtKB-SubCell"/>
</dbReference>
<dbReference type="SUPFAM" id="SSF55781">
    <property type="entry name" value="GAF domain-like"/>
    <property type="match status" value="1"/>
</dbReference>